<accession>A0A4C1Z5D6</accession>
<reference evidence="2 3" key="1">
    <citation type="journal article" date="2019" name="Commun. Biol.">
        <title>The bagworm genome reveals a unique fibroin gene that provides high tensile strength.</title>
        <authorList>
            <person name="Kono N."/>
            <person name="Nakamura H."/>
            <person name="Ohtoshi R."/>
            <person name="Tomita M."/>
            <person name="Numata K."/>
            <person name="Arakawa K."/>
        </authorList>
    </citation>
    <scope>NUCLEOTIDE SEQUENCE [LARGE SCALE GENOMIC DNA]</scope>
</reference>
<dbReference type="OrthoDB" id="411871at2759"/>
<name>A0A4C1Z5D6_EUMVA</name>
<keyword evidence="3" id="KW-1185">Reference proteome</keyword>
<evidence type="ECO:0000313" key="3">
    <source>
        <dbReference type="Proteomes" id="UP000299102"/>
    </source>
</evidence>
<sequence length="144" mass="16527">MVVDQWPGQWLRASPRNQIVQGSFLTLGELIKKILYQIEAFVLCLREHVKLSFSDLDTDKITMAMATVALMFGTDGTDDVARKRHHDMWRTIRELYYKNESVTLLAETFFPDDRVDTNDPYRAEVRGQIDGDDQTPERSGTCPG</sequence>
<protein>
    <submittedName>
        <fullName evidence="2">Uncharacterized protein</fullName>
    </submittedName>
</protein>
<proteinExistence type="predicted"/>
<feature type="region of interest" description="Disordered" evidence="1">
    <location>
        <begin position="124"/>
        <end position="144"/>
    </location>
</feature>
<dbReference type="AlphaFoldDB" id="A0A4C1Z5D6"/>
<dbReference type="EMBL" id="BGZK01001591">
    <property type="protein sequence ID" value="GBP82870.1"/>
    <property type="molecule type" value="Genomic_DNA"/>
</dbReference>
<organism evidence="2 3">
    <name type="scientific">Eumeta variegata</name>
    <name type="common">Bagworm moth</name>
    <name type="synonym">Eumeta japonica</name>
    <dbReference type="NCBI Taxonomy" id="151549"/>
    <lineage>
        <taxon>Eukaryota</taxon>
        <taxon>Metazoa</taxon>
        <taxon>Ecdysozoa</taxon>
        <taxon>Arthropoda</taxon>
        <taxon>Hexapoda</taxon>
        <taxon>Insecta</taxon>
        <taxon>Pterygota</taxon>
        <taxon>Neoptera</taxon>
        <taxon>Endopterygota</taxon>
        <taxon>Lepidoptera</taxon>
        <taxon>Glossata</taxon>
        <taxon>Ditrysia</taxon>
        <taxon>Tineoidea</taxon>
        <taxon>Psychidae</taxon>
        <taxon>Oiketicinae</taxon>
        <taxon>Eumeta</taxon>
    </lineage>
</organism>
<evidence type="ECO:0000313" key="2">
    <source>
        <dbReference type="EMBL" id="GBP82870.1"/>
    </source>
</evidence>
<gene>
    <name evidence="2" type="ORF">EVAR_55421_1</name>
</gene>
<dbReference type="Proteomes" id="UP000299102">
    <property type="component" value="Unassembled WGS sequence"/>
</dbReference>
<evidence type="ECO:0000256" key="1">
    <source>
        <dbReference type="SAM" id="MobiDB-lite"/>
    </source>
</evidence>
<comment type="caution">
    <text evidence="2">The sequence shown here is derived from an EMBL/GenBank/DDBJ whole genome shotgun (WGS) entry which is preliminary data.</text>
</comment>